<feature type="compositionally biased region" description="Low complexity" evidence="1">
    <location>
        <begin position="28"/>
        <end position="49"/>
    </location>
</feature>
<dbReference type="PANTHER" id="PTHR36983:SF2">
    <property type="entry name" value="DNAJ HOMOLOG SUBFAMILY C MEMBER 13"/>
    <property type="match status" value="1"/>
</dbReference>
<dbReference type="GO" id="GO:0006898">
    <property type="term" value="P:receptor-mediated endocytosis"/>
    <property type="evidence" value="ECO:0007669"/>
    <property type="project" value="TreeGrafter"/>
</dbReference>
<dbReference type="GO" id="GO:0007032">
    <property type="term" value="P:endosome organization"/>
    <property type="evidence" value="ECO:0007669"/>
    <property type="project" value="InterPro"/>
</dbReference>
<dbReference type="EMBL" id="CH480816">
    <property type="protein sequence ID" value="EDW47067.1"/>
    <property type="molecule type" value="Genomic_DNA"/>
</dbReference>
<dbReference type="PhylomeDB" id="B4HSP0"/>
<organism evidence="3">
    <name type="scientific">Drosophila sechellia</name>
    <name type="common">Fruit fly</name>
    <dbReference type="NCBI Taxonomy" id="7238"/>
    <lineage>
        <taxon>Eukaryota</taxon>
        <taxon>Metazoa</taxon>
        <taxon>Ecdysozoa</taxon>
        <taxon>Arthropoda</taxon>
        <taxon>Hexapoda</taxon>
        <taxon>Insecta</taxon>
        <taxon>Pterygota</taxon>
        <taxon>Neoptera</taxon>
        <taxon>Endopterygota</taxon>
        <taxon>Diptera</taxon>
        <taxon>Brachycera</taxon>
        <taxon>Muscomorpha</taxon>
        <taxon>Ephydroidea</taxon>
        <taxon>Drosophilidae</taxon>
        <taxon>Drosophila</taxon>
        <taxon>Sophophora</taxon>
    </lineage>
</organism>
<dbReference type="STRING" id="7238.B4HSP0"/>
<gene>
    <name evidence="2" type="primary">Dsec\GM20622</name>
    <name evidence="2" type="ORF">Dsec_GM20622</name>
</gene>
<accession>B4HSP0</accession>
<dbReference type="PANTHER" id="PTHR36983">
    <property type="entry name" value="DNAJ HOMOLOG SUBFAMILY C MEMBER 13"/>
    <property type="match status" value="1"/>
</dbReference>
<name>B4HSP0_DROSE</name>
<proteinExistence type="predicted"/>
<dbReference type="AlphaFoldDB" id="B4HSP0"/>
<feature type="compositionally biased region" description="Polar residues" evidence="1">
    <location>
        <begin position="50"/>
        <end position="66"/>
    </location>
</feature>
<dbReference type="FunFam" id="1.25.10.10:FF:000723">
    <property type="entry name" value="Receptor mediated endocytosis 8, isoform B"/>
    <property type="match status" value="1"/>
</dbReference>
<dbReference type="Proteomes" id="UP000001292">
    <property type="component" value="Unassembled WGS sequence"/>
</dbReference>
<dbReference type="HOGENOM" id="CLU_001238_2_1_1"/>
<evidence type="ECO:0000313" key="2">
    <source>
        <dbReference type="EMBL" id="EDW47067.1"/>
    </source>
</evidence>
<feature type="compositionally biased region" description="Low complexity" evidence="1">
    <location>
        <begin position="76"/>
        <end position="96"/>
    </location>
</feature>
<protein>
    <submittedName>
        <fullName evidence="2">GM20622</fullName>
    </submittedName>
</protein>
<dbReference type="InterPro" id="IPR044978">
    <property type="entry name" value="GRV2/DNAJC13"/>
</dbReference>
<evidence type="ECO:0000313" key="3">
    <source>
        <dbReference type="Proteomes" id="UP000001292"/>
    </source>
</evidence>
<dbReference type="GO" id="GO:2000641">
    <property type="term" value="P:regulation of early endosome to late endosome transport"/>
    <property type="evidence" value="ECO:0007669"/>
    <property type="project" value="InterPro"/>
</dbReference>
<dbReference type="FunFam" id="1.25.10.10:FF:000518">
    <property type="entry name" value="Receptor mediated endocytosis 8, isoform B"/>
    <property type="match status" value="1"/>
</dbReference>
<dbReference type="InterPro" id="IPR011989">
    <property type="entry name" value="ARM-like"/>
</dbReference>
<dbReference type="InterPro" id="IPR016024">
    <property type="entry name" value="ARM-type_fold"/>
</dbReference>
<dbReference type="GO" id="GO:0010008">
    <property type="term" value="C:endosome membrane"/>
    <property type="evidence" value="ECO:0007669"/>
    <property type="project" value="TreeGrafter"/>
</dbReference>
<feature type="compositionally biased region" description="Basic and acidic residues" evidence="1">
    <location>
        <begin position="819"/>
        <end position="831"/>
    </location>
</feature>
<keyword evidence="3" id="KW-1185">Reference proteome</keyword>
<dbReference type="SUPFAM" id="SSF48371">
    <property type="entry name" value="ARM repeat"/>
    <property type="match status" value="1"/>
</dbReference>
<evidence type="ECO:0000256" key="1">
    <source>
        <dbReference type="SAM" id="MobiDB-lite"/>
    </source>
</evidence>
<feature type="region of interest" description="Disordered" evidence="1">
    <location>
        <begin position="812"/>
        <end position="831"/>
    </location>
</feature>
<dbReference type="Gene3D" id="1.25.10.10">
    <property type="entry name" value="Leucine-rich Repeat Variant"/>
    <property type="match status" value="2"/>
</dbReference>
<reference evidence="2 3" key="1">
    <citation type="journal article" date="2007" name="Nature">
        <title>Evolution of genes and genomes on the Drosophila phylogeny.</title>
        <authorList>
            <consortium name="Drosophila 12 Genomes Consortium"/>
            <person name="Clark A.G."/>
            <person name="Eisen M.B."/>
            <person name="Smith D.R."/>
            <person name="Bergman C.M."/>
            <person name="Oliver B."/>
            <person name="Markow T.A."/>
            <person name="Kaufman T.C."/>
            <person name="Kellis M."/>
            <person name="Gelbart W."/>
            <person name="Iyer V.N."/>
            <person name="Pollard D.A."/>
            <person name="Sackton T.B."/>
            <person name="Larracuente A.M."/>
            <person name="Singh N.D."/>
            <person name="Abad J.P."/>
            <person name="Abt D.N."/>
            <person name="Adryan B."/>
            <person name="Aguade M."/>
            <person name="Akashi H."/>
            <person name="Anderson W.W."/>
            <person name="Aquadro C.F."/>
            <person name="Ardell D.H."/>
            <person name="Arguello R."/>
            <person name="Artieri C.G."/>
            <person name="Barbash D.A."/>
            <person name="Barker D."/>
            <person name="Barsanti P."/>
            <person name="Batterham P."/>
            <person name="Batzoglou S."/>
            <person name="Begun D."/>
            <person name="Bhutkar A."/>
            <person name="Blanco E."/>
            <person name="Bosak S.A."/>
            <person name="Bradley R.K."/>
            <person name="Brand A.D."/>
            <person name="Brent M.R."/>
            <person name="Brooks A.N."/>
            <person name="Brown R.H."/>
            <person name="Butlin R.K."/>
            <person name="Caggese C."/>
            <person name="Calvi B.R."/>
            <person name="Bernardo de Carvalho A."/>
            <person name="Caspi A."/>
            <person name="Castrezana S."/>
            <person name="Celniker S.E."/>
            <person name="Chang J.L."/>
            <person name="Chapple C."/>
            <person name="Chatterji S."/>
            <person name="Chinwalla A."/>
            <person name="Civetta A."/>
            <person name="Clifton S.W."/>
            <person name="Comeron J.M."/>
            <person name="Costello J.C."/>
            <person name="Coyne J.A."/>
            <person name="Daub J."/>
            <person name="David R.G."/>
            <person name="Delcher A.L."/>
            <person name="Delehaunty K."/>
            <person name="Do C.B."/>
            <person name="Ebling H."/>
            <person name="Edwards K."/>
            <person name="Eickbush T."/>
            <person name="Evans J.D."/>
            <person name="Filipski A."/>
            <person name="Findeiss S."/>
            <person name="Freyhult E."/>
            <person name="Fulton L."/>
            <person name="Fulton R."/>
            <person name="Garcia A.C."/>
            <person name="Gardiner A."/>
            <person name="Garfield D.A."/>
            <person name="Garvin B.E."/>
            <person name="Gibson G."/>
            <person name="Gilbert D."/>
            <person name="Gnerre S."/>
            <person name="Godfrey J."/>
            <person name="Good R."/>
            <person name="Gotea V."/>
            <person name="Gravely B."/>
            <person name="Greenberg A.J."/>
            <person name="Griffiths-Jones S."/>
            <person name="Gross S."/>
            <person name="Guigo R."/>
            <person name="Gustafson E.A."/>
            <person name="Haerty W."/>
            <person name="Hahn M.W."/>
            <person name="Halligan D.L."/>
            <person name="Halpern A.L."/>
            <person name="Halter G.M."/>
            <person name="Han M.V."/>
            <person name="Heger A."/>
            <person name="Hillier L."/>
            <person name="Hinrichs A.S."/>
            <person name="Holmes I."/>
            <person name="Hoskins R.A."/>
            <person name="Hubisz M.J."/>
            <person name="Hultmark D."/>
            <person name="Huntley M.A."/>
            <person name="Jaffe D.B."/>
            <person name="Jagadeeshan S."/>
            <person name="Jeck W.R."/>
            <person name="Johnson J."/>
            <person name="Jones C.D."/>
            <person name="Jordan W.C."/>
            <person name="Karpen G.H."/>
            <person name="Kataoka E."/>
            <person name="Keightley P.D."/>
            <person name="Kheradpour P."/>
            <person name="Kirkness E.F."/>
            <person name="Koerich L.B."/>
            <person name="Kristiansen K."/>
            <person name="Kudrna D."/>
            <person name="Kulathinal R.J."/>
            <person name="Kumar S."/>
            <person name="Kwok R."/>
            <person name="Lander E."/>
            <person name="Langley C.H."/>
            <person name="Lapoint R."/>
            <person name="Lazzaro B.P."/>
            <person name="Lee S.J."/>
            <person name="Levesque L."/>
            <person name="Li R."/>
            <person name="Lin C.F."/>
            <person name="Lin M.F."/>
            <person name="Lindblad-Toh K."/>
            <person name="Llopart A."/>
            <person name="Long M."/>
            <person name="Low L."/>
            <person name="Lozovsky E."/>
            <person name="Lu J."/>
            <person name="Luo M."/>
            <person name="Machado C.A."/>
            <person name="Makalowski W."/>
            <person name="Marzo M."/>
            <person name="Matsuda M."/>
            <person name="Matzkin L."/>
            <person name="McAllister B."/>
            <person name="McBride C.S."/>
            <person name="McKernan B."/>
            <person name="McKernan K."/>
            <person name="Mendez-Lago M."/>
            <person name="Minx P."/>
            <person name="Mollenhauer M.U."/>
            <person name="Montooth K."/>
            <person name="Mount S.M."/>
            <person name="Mu X."/>
            <person name="Myers E."/>
            <person name="Negre B."/>
            <person name="Newfeld S."/>
            <person name="Nielsen R."/>
            <person name="Noor M.A."/>
            <person name="O'Grady P."/>
            <person name="Pachter L."/>
            <person name="Papaceit M."/>
            <person name="Parisi M.J."/>
            <person name="Parisi M."/>
            <person name="Parts L."/>
            <person name="Pedersen J.S."/>
            <person name="Pesole G."/>
            <person name="Phillippy A.M."/>
            <person name="Ponting C.P."/>
            <person name="Pop M."/>
            <person name="Porcelli D."/>
            <person name="Powell J.R."/>
            <person name="Prohaska S."/>
            <person name="Pruitt K."/>
            <person name="Puig M."/>
            <person name="Quesneville H."/>
            <person name="Ram K.R."/>
            <person name="Rand D."/>
            <person name="Rasmussen M.D."/>
            <person name="Reed L.K."/>
            <person name="Reenan R."/>
            <person name="Reily A."/>
            <person name="Remington K.A."/>
            <person name="Rieger T.T."/>
            <person name="Ritchie M.G."/>
            <person name="Robin C."/>
            <person name="Rogers Y.H."/>
            <person name="Rohde C."/>
            <person name="Rozas J."/>
            <person name="Rubenfield M.J."/>
            <person name="Ruiz A."/>
            <person name="Russo S."/>
            <person name="Salzberg S.L."/>
            <person name="Sanchez-Gracia A."/>
            <person name="Saranga D.J."/>
            <person name="Sato H."/>
            <person name="Schaeffer S.W."/>
            <person name="Schatz M.C."/>
            <person name="Schlenke T."/>
            <person name="Schwartz R."/>
            <person name="Segarra C."/>
            <person name="Singh R.S."/>
            <person name="Sirot L."/>
            <person name="Sirota M."/>
            <person name="Sisneros N.B."/>
            <person name="Smith C.D."/>
            <person name="Smith T.F."/>
            <person name="Spieth J."/>
            <person name="Stage D.E."/>
            <person name="Stark A."/>
            <person name="Stephan W."/>
            <person name="Strausberg R.L."/>
            <person name="Strempel S."/>
            <person name="Sturgill D."/>
            <person name="Sutton G."/>
            <person name="Sutton G.G."/>
            <person name="Tao W."/>
            <person name="Teichmann S."/>
            <person name="Tobari Y.N."/>
            <person name="Tomimura Y."/>
            <person name="Tsolas J.M."/>
            <person name="Valente V.L."/>
            <person name="Venter E."/>
            <person name="Venter J.C."/>
            <person name="Vicario S."/>
            <person name="Vieira F.G."/>
            <person name="Vilella A.J."/>
            <person name="Villasante A."/>
            <person name="Walenz B."/>
            <person name="Wang J."/>
            <person name="Wasserman M."/>
            <person name="Watts T."/>
            <person name="Wilson D."/>
            <person name="Wilson R.K."/>
            <person name="Wing R.A."/>
            <person name="Wolfner M.F."/>
            <person name="Wong A."/>
            <person name="Wong G.K."/>
            <person name="Wu C.I."/>
            <person name="Wu G."/>
            <person name="Yamamoto D."/>
            <person name="Yang H.P."/>
            <person name="Yang S.P."/>
            <person name="Yorke J.A."/>
            <person name="Yoshida K."/>
            <person name="Zdobnov E."/>
            <person name="Zhang P."/>
            <person name="Zhang Y."/>
            <person name="Zimin A.V."/>
            <person name="Baldwin J."/>
            <person name="Abdouelleil A."/>
            <person name="Abdulkadir J."/>
            <person name="Abebe A."/>
            <person name="Abera B."/>
            <person name="Abreu J."/>
            <person name="Acer S.C."/>
            <person name="Aftuck L."/>
            <person name="Alexander A."/>
            <person name="An P."/>
            <person name="Anderson E."/>
            <person name="Anderson S."/>
            <person name="Arachi H."/>
            <person name="Azer M."/>
            <person name="Bachantsang P."/>
            <person name="Barry A."/>
            <person name="Bayul T."/>
            <person name="Berlin A."/>
            <person name="Bessette D."/>
            <person name="Bloom T."/>
            <person name="Blye J."/>
            <person name="Boguslavskiy L."/>
            <person name="Bonnet C."/>
            <person name="Boukhgalter B."/>
            <person name="Bourzgui I."/>
            <person name="Brown A."/>
            <person name="Cahill P."/>
            <person name="Channer S."/>
            <person name="Cheshatsang Y."/>
            <person name="Chuda L."/>
            <person name="Citroen M."/>
            <person name="Collymore A."/>
            <person name="Cooke P."/>
            <person name="Costello M."/>
            <person name="D'Aco K."/>
            <person name="Daza R."/>
            <person name="De Haan G."/>
            <person name="DeGray S."/>
            <person name="DeMaso C."/>
            <person name="Dhargay N."/>
            <person name="Dooley K."/>
            <person name="Dooley E."/>
            <person name="Doricent M."/>
            <person name="Dorje P."/>
            <person name="Dorjee K."/>
            <person name="Dupes A."/>
            <person name="Elong R."/>
            <person name="Falk J."/>
            <person name="Farina A."/>
            <person name="Faro S."/>
            <person name="Ferguson D."/>
            <person name="Fisher S."/>
            <person name="Foley C.D."/>
            <person name="Franke A."/>
            <person name="Friedrich D."/>
            <person name="Gadbois L."/>
            <person name="Gearin G."/>
            <person name="Gearin C.R."/>
            <person name="Giannoukos G."/>
            <person name="Goode T."/>
            <person name="Graham J."/>
            <person name="Grandbois E."/>
            <person name="Grewal S."/>
            <person name="Gyaltsen K."/>
            <person name="Hafez N."/>
            <person name="Hagos B."/>
            <person name="Hall J."/>
            <person name="Henson C."/>
            <person name="Hollinger A."/>
            <person name="Honan T."/>
            <person name="Huard M.D."/>
            <person name="Hughes L."/>
            <person name="Hurhula B."/>
            <person name="Husby M.E."/>
            <person name="Kamat A."/>
            <person name="Kanga B."/>
            <person name="Kashin S."/>
            <person name="Khazanovich D."/>
            <person name="Kisner P."/>
            <person name="Lance K."/>
            <person name="Lara M."/>
            <person name="Lee W."/>
            <person name="Lennon N."/>
            <person name="Letendre F."/>
            <person name="LeVine R."/>
            <person name="Lipovsky A."/>
            <person name="Liu X."/>
            <person name="Liu J."/>
            <person name="Liu S."/>
            <person name="Lokyitsang T."/>
            <person name="Lokyitsang Y."/>
            <person name="Lubonja R."/>
            <person name="Lui A."/>
            <person name="MacDonald P."/>
            <person name="Magnisalis V."/>
            <person name="Maru K."/>
            <person name="Matthews C."/>
            <person name="McCusker W."/>
            <person name="McDonough S."/>
            <person name="Mehta T."/>
            <person name="Meldrim J."/>
            <person name="Meneus L."/>
            <person name="Mihai O."/>
            <person name="Mihalev A."/>
            <person name="Mihova T."/>
            <person name="Mittelman R."/>
            <person name="Mlenga V."/>
            <person name="Montmayeur A."/>
            <person name="Mulrain L."/>
            <person name="Navidi A."/>
            <person name="Naylor J."/>
            <person name="Negash T."/>
            <person name="Nguyen T."/>
            <person name="Nguyen N."/>
            <person name="Nicol R."/>
            <person name="Norbu C."/>
            <person name="Norbu N."/>
            <person name="Novod N."/>
            <person name="O'Neill B."/>
            <person name="Osman S."/>
            <person name="Markiewicz E."/>
            <person name="Oyono O.L."/>
            <person name="Patti C."/>
            <person name="Phunkhang P."/>
            <person name="Pierre F."/>
            <person name="Priest M."/>
            <person name="Raghuraman S."/>
            <person name="Rege F."/>
            <person name="Reyes R."/>
            <person name="Rise C."/>
            <person name="Rogov P."/>
            <person name="Ross K."/>
            <person name="Ryan E."/>
            <person name="Settipalli S."/>
            <person name="Shea T."/>
            <person name="Sherpa N."/>
            <person name="Shi L."/>
            <person name="Shih D."/>
            <person name="Sparrow T."/>
            <person name="Spaulding J."/>
            <person name="Stalker J."/>
            <person name="Stange-Thomann N."/>
            <person name="Stavropoulos S."/>
            <person name="Stone C."/>
            <person name="Strader C."/>
            <person name="Tesfaye S."/>
            <person name="Thomson T."/>
            <person name="Thoulutsang Y."/>
            <person name="Thoulutsang D."/>
            <person name="Topham K."/>
            <person name="Topping I."/>
            <person name="Tsamla T."/>
            <person name="Vassiliev H."/>
            <person name="Vo A."/>
            <person name="Wangchuk T."/>
            <person name="Wangdi T."/>
            <person name="Weiand M."/>
            <person name="Wilkinson J."/>
            <person name="Wilson A."/>
            <person name="Yadav S."/>
            <person name="Young G."/>
            <person name="Yu Q."/>
            <person name="Zembek L."/>
            <person name="Zhong D."/>
            <person name="Zimmer A."/>
            <person name="Zwirko Z."/>
            <person name="Jaffe D.B."/>
            <person name="Alvarez P."/>
            <person name="Brockman W."/>
            <person name="Butler J."/>
            <person name="Chin C."/>
            <person name="Gnerre S."/>
            <person name="Grabherr M."/>
            <person name="Kleber M."/>
            <person name="Mauceli E."/>
            <person name="MacCallum I."/>
        </authorList>
    </citation>
    <scope>NUCLEOTIDE SEQUENCE [LARGE SCALE GENOMIC DNA]</scope>
    <source>
        <strain evidence="3">Rob3c / Tucson 14021-0248.25</strain>
    </source>
</reference>
<feature type="region of interest" description="Disordered" evidence="1">
    <location>
        <begin position="20"/>
        <end position="101"/>
    </location>
</feature>
<sequence length="831" mass="91728">MAVLGCIALAGYSMELRQKPVTGSETNSPAAKAPPVIKPKPSVSAASSSTYTQNAHNPLQSKQLAITSGKEKESDTSSASSDTASSTPTESEQQQQLTKTRTSAIQQKYIVTGEAKNSLIKQVLDRLLTRYISNQLATVRDSDVLKLLTANTRNPYLIWDNGTRAQLKDFLEQQRTASAKETHEDIAQLSELVSSFEFDAHKDELQIGGIFIRIYNDMPTHPIAQPKLFIMDLLEYLKHAYQFLQYKKNPQSSAAPVSATPKMGNDGILTPTLAPNHPQLQQASTGKSGTTFDEVLTAYNRSKSRKKLETDALTEQQLALQQSKYDFSSDGKIELHITMVLKALIAVIKANAEVEIQCIGNFDMIFGFLASNIFPDNSTVKAVALEVVSLVSRNKECVSEVAACEILGNYLVALKDPELRASQVKVLETLSGLMNVQEMIKEAQAKGATIYLLDMFCNSRNPQIREMCAGILAKMTADRLSGPKVRITVSKFLPALFIDAMVESPATSVQLFESIHEHPELIWNDTTRSNVCDAVADTCQRFYQLQKANARHVWKDPEILKDIVSNEIVVAGVYLRLFVSNPAWTLRKPKQFLSDLLDFVVEQIGKSSSEQDVLDLSTTALVELLRSQPNLADDIPVLGHIPKLFNLLSVQPKNTLSVLHQLSLSEFCVSAISQTECVAPLKKCMEHNRDCIEKACEALSRLFKHQHDSLISQSLEVGLIPFLLGLLDSRLEFVDNPSAVKAQIVAALKGMTHNLNYGDRVTQILLKHPVWAEFKDQRHDLFIADTTIRGYLTGVNPTAGYLTAGPAQSVEVLTSPPPIDRDDPSARPPID</sequence>